<accession>A0A914W882</accession>
<dbReference type="PANTHER" id="PTHR23042">
    <property type="entry name" value="CIRCADIAN PROTEIN CLOCK/ARNT/BMAL/PAS"/>
    <property type="match status" value="1"/>
</dbReference>
<evidence type="ECO:0000256" key="1">
    <source>
        <dbReference type="SAM" id="MobiDB-lite"/>
    </source>
</evidence>
<dbReference type="NCBIfam" id="TIGR00229">
    <property type="entry name" value="sensory_box"/>
    <property type="match status" value="1"/>
</dbReference>
<dbReference type="WBParaSite" id="PSAMB.scaffold342size55818.g5037.t1">
    <property type="protein sequence ID" value="PSAMB.scaffold342size55818.g5037.t1"/>
    <property type="gene ID" value="PSAMB.scaffold342size55818.g5037"/>
</dbReference>
<dbReference type="Proteomes" id="UP000887566">
    <property type="component" value="Unplaced"/>
</dbReference>
<evidence type="ECO:0000259" key="2">
    <source>
        <dbReference type="PROSITE" id="PS50112"/>
    </source>
</evidence>
<dbReference type="InterPro" id="IPR000014">
    <property type="entry name" value="PAS"/>
</dbReference>
<proteinExistence type="predicted"/>
<dbReference type="Pfam" id="PF13426">
    <property type="entry name" value="PAS_9"/>
    <property type="match status" value="1"/>
</dbReference>
<dbReference type="Pfam" id="PF08447">
    <property type="entry name" value="PAS_3"/>
    <property type="match status" value="1"/>
</dbReference>
<dbReference type="SUPFAM" id="SSF55785">
    <property type="entry name" value="PYP-like sensor domain (PAS domain)"/>
    <property type="match status" value="1"/>
</dbReference>
<feature type="domain" description="PAS" evidence="2">
    <location>
        <begin position="210"/>
        <end position="265"/>
    </location>
</feature>
<name>A0A914W882_9BILA</name>
<evidence type="ECO:0000313" key="4">
    <source>
        <dbReference type="WBParaSite" id="PSAMB.scaffold342size55818.g5037.t1"/>
    </source>
</evidence>
<dbReference type="Gene3D" id="3.30.450.20">
    <property type="entry name" value="PAS domain"/>
    <property type="match status" value="1"/>
</dbReference>
<reference evidence="4" key="1">
    <citation type="submission" date="2022-11" db="UniProtKB">
        <authorList>
            <consortium name="WormBaseParasite"/>
        </authorList>
    </citation>
    <scope>IDENTIFICATION</scope>
</reference>
<feature type="region of interest" description="Disordered" evidence="1">
    <location>
        <begin position="419"/>
        <end position="440"/>
    </location>
</feature>
<dbReference type="AlphaFoldDB" id="A0A914W882"/>
<keyword evidence="3" id="KW-1185">Reference proteome</keyword>
<dbReference type="InterPro" id="IPR050933">
    <property type="entry name" value="Circadian_TF"/>
</dbReference>
<sequence>MMFPGAGIGRDGASMEEARRAASKQVQGDIVTFVSLMLLVEAGAFVFKHFGYHSAGAFVLCYTGNVHFASSNFAAIFGFDAKGMKGKRIFDLMTAESATELQQAMSAQLLRAATPSQGGISEESERVHKFTVQTKADGADRPSRKALLVGRFRRVECSPGELAAMAPTGVALNPTSDVLCLVGVGRPLARRGERHLFVEDCRNAHARQFMLVFNTDWTCIEADAAATHITGYTRTELLGTSGFDYCHVDDLENVVVEHRQLMVNGVWHSRPERFLTKAGQWVWLRCDATMERDVATNEPRRIRCIYSIASRDSLLRPPSSLSNVGLLSTVHIIDRSDDKDLKRKLQPAAYIEQYPIPAKRQSLTPTNSLPAELAATSVFSSPLHRRVWEQLQQTAHLLQQQICDKQVELQQLMQQASTVNSVASPSAANDVYSPQSGTSS</sequence>
<evidence type="ECO:0000313" key="3">
    <source>
        <dbReference type="Proteomes" id="UP000887566"/>
    </source>
</evidence>
<organism evidence="3 4">
    <name type="scientific">Plectus sambesii</name>
    <dbReference type="NCBI Taxonomy" id="2011161"/>
    <lineage>
        <taxon>Eukaryota</taxon>
        <taxon>Metazoa</taxon>
        <taxon>Ecdysozoa</taxon>
        <taxon>Nematoda</taxon>
        <taxon>Chromadorea</taxon>
        <taxon>Plectida</taxon>
        <taxon>Plectina</taxon>
        <taxon>Plectoidea</taxon>
        <taxon>Plectidae</taxon>
        <taxon>Plectus</taxon>
    </lineage>
</organism>
<dbReference type="PROSITE" id="PS50112">
    <property type="entry name" value="PAS"/>
    <property type="match status" value="1"/>
</dbReference>
<dbReference type="InterPro" id="IPR035965">
    <property type="entry name" value="PAS-like_dom_sf"/>
</dbReference>
<dbReference type="SMART" id="SM00091">
    <property type="entry name" value="PAS"/>
    <property type="match status" value="2"/>
</dbReference>
<protein>
    <submittedName>
        <fullName evidence="4">PAS domain-containing protein</fullName>
    </submittedName>
</protein>
<dbReference type="CDD" id="cd00130">
    <property type="entry name" value="PAS"/>
    <property type="match status" value="2"/>
</dbReference>
<dbReference type="InterPro" id="IPR013655">
    <property type="entry name" value="PAS_fold_3"/>
</dbReference>